<dbReference type="AlphaFoldDB" id="B2A4G3"/>
<proteinExistence type="inferred from homology"/>
<dbReference type="HOGENOM" id="CLU_015857_0_1_9"/>
<feature type="binding site" evidence="6">
    <location>
        <position position="201"/>
    </location>
    <ligand>
        <name>a divalent metal cation</name>
        <dbReference type="ChEBI" id="CHEBI:60240"/>
        <label>2</label>
        <note>catalytic</note>
    </ligand>
</feature>
<evidence type="ECO:0000313" key="10">
    <source>
        <dbReference type="Proteomes" id="UP000001683"/>
    </source>
</evidence>
<dbReference type="STRING" id="457570.Nther_0216"/>
<feature type="binding site" evidence="6">
    <location>
        <position position="232"/>
    </location>
    <ligand>
        <name>a divalent metal cation</name>
        <dbReference type="ChEBI" id="CHEBI:60240"/>
        <label>1</label>
    </ligand>
</feature>
<evidence type="ECO:0000313" key="9">
    <source>
        <dbReference type="EMBL" id="ACB83815.1"/>
    </source>
</evidence>
<evidence type="ECO:0000256" key="3">
    <source>
        <dbReference type="ARBA" id="ARBA00022670"/>
    </source>
</evidence>
<dbReference type="GO" id="GO:0004239">
    <property type="term" value="F:initiator methionyl aminopeptidase activity"/>
    <property type="evidence" value="ECO:0007669"/>
    <property type="project" value="UniProtKB-UniRule"/>
</dbReference>
<evidence type="ECO:0000256" key="4">
    <source>
        <dbReference type="ARBA" id="ARBA00022723"/>
    </source>
</evidence>
<dbReference type="InterPro" id="IPR001714">
    <property type="entry name" value="Pept_M24_MAP"/>
</dbReference>
<dbReference type="RefSeq" id="WP_012446704.1">
    <property type="nucleotide sequence ID" value="NC_010718.1"/>
</dbReference>
<dbReference type="CDD" id="cd01086">
    <property type="entry name" value="MetAP1"/>
    <property type="match status" value="1"/>
</dbReference>
<evidence type="ECO:0000256" key="6">
    <source>
        <dbReference type="HAMAP-Rule" id="MF_01974"/>
    </source>
</evidence>
<feature type="binding site" evidence="6">
    <location>
        <position position="77"/>
    </location>
    <ligand>
        <name>substrate</name>
    </ligand>
</feature>
<evidence type="ECO:0000259" key="8">
    <source>
        <dbReference type="Pfam" id="PF00557"/>
    </source>
</evidence>
<feature type="binding site" evidence="6">
    <location>
        <position position="175"/>
    </location>
    <ligand>
        <name>substrate</name>
    </ligand>
</feature>
<evidence type="ECO:0000256" key="1">
    <source>
        <dbReference type="ARBA" id="ARBA00002521"/>
    </source>
</evidence>
<dbReference type="HAMAP" id="MF_01974">
    <property type="entry name" value="MetAP_1"/>
    <property type="match status" value="1"/>
</dbReference>
<reference evidence="9 10" key="2">
    <citation type="journal article" date="2011" name="J. Bacteriol.">
        <title>Complete genome sequence of the anaerobic, halophilic alkalithermophile Natranaerobius thermophilus JW/NM-WN-LF.</title>
        <authorList>
            <person name="Zhao B."/>
            <person name="Mesbah N.M."/>
            <person name="Dalin E."/>
            <person name="Goodwin L."/>
            <person name="Nolan M."/>
            <person name="Pitluck S."/>
            <person name="Chertkov O."/>
            <person name="Brettin T.S."/>
            <person name="Han J."/>
            <person name="Larimer F.W."/>
            <person name="Land M.L."/>
            <person name="Hauser L."/>
            <person name="Kyrpides N."/>
            <person name="Wiegel J."/>
        </authorList>
    </citation>
    <scope>NUCLEOTIDE SEQUENCE [LARGE SCALE GENOMIC DNA]</scope>
    <source>
        <strain evidence="10">ATCC BAA-1301 / DSM 18059 / JW/NM-WN-LF</strain>
    </source>
</reference>
<dbReference type="Pfam" id="PF00557">
    <property type="entry name" value="Peptidase_M24"/>
    <property type="match status" value="1"/>
</dbReference>
<feature type="binding site" evidence="6">
    <location>
        <position position="94"/>
    </location>
    <ligand>
        <name>a divalent metal cation</name>
        <dbReference type="ChEBI" id="CHEBI:60240"/>
        <label>1</label>
    </ligand>
</feature>
<dbReference type="InParanoid" id="B2A4G3"/>
<keyword evidence="3 6" id="KW-0645">Protease</keyword>
<dbReference type="PRINTS" id="PR00599">
    <property type="entry name" value="MAPEPTIDASE"/>
</dbReference>
<dbReference type="SUPFAM" id="SSF55920">
    <property type="entry name" value="Creatinase/aminopeptidase"/>
    <property type="match status" value="1"/>
</dbReference>
<comment type="catalytic activity">
    <reaction evidence="6 7">
        <text>Release of N-terminal amino acids, preferentially methionine, from peptides and arylamides.</text>
        <dbReference type="EC" id="3.4.11.18"/>
    </reaction>
</comment>
<dbReference type="GO" id="GO:0046872">
    <property type="term" value="F:metal ion binding"/>
    <property type="evidence" value="ECO:0007669"/>
    <property type="project" value="UniProtKB-UniRule"/>
</dbReference>
<dbReference type="GO" id="GO:0005829">
    <property type="term" value="C:cytosol"/>
    <property type="evidence" value="ECO:0007669"/>
    <property type="project" value="TreeGrafter"/>
</dbReference>
<evidence type="ECO:0000256" key="2">
    <source>
        <dbReference type="ARBA" id="ARBA00022438"/>
    </source>
</evidence>
<dbReference type="NCBIfam" id="TIGR00500">
    <property type="entry name" value="met_pdase_I"/>
    <property type="match status" value="1"/>
</dbReference>
<dbReference type="EC" id="3.4.11.18" evidence="6 7"/>
<feature type="domain" description="Peptidase M24" evidence="8">
    <location>
        <begin position="11"/>
        <end position="239"/>
    </location>
</feature>
<dbReference type="PROSITE" id="PS00680">
    <property type="entry name" value="MAP_1"/>
    <property type="match status" value="1"/>
</dbReference>
<gene>
    <name evidence="6" type="primary">map</name>
    <name evidence="9" type="ordered locus">Nther_0216</name>
</gene>
<dbReference type="InterPro" id="IPR036005">
    <property type="entry name" value="Creatinase/aminopeptidase-like"/>
</dbReference>
<dbReference type="InterPro" id="IPR002467">
    <property type="entry name" value="Pept_M24A_MAP1"/>
</dbReference>
<dbReference type="InterPro" id="IPR000994">
    <property type="entry name" value="Pept_M24"/>
</dbReference>
<dbReference type="EMBL" id="CP001034">
    <property type="protein sequence ID" value="ACB83815.1"/>
    <property type="molecule type" value="Genomic_DNA"/>
</dbReference>
<dbReference type="GO" id="GO:0070006">
    <property type="term" value="F:metalloaminopeptidase activity"/>
    <property type="evidence" value="ECO:0007669"/>
    <property type="project" value="UniProtKB-UniRule"/>
</dbReference>
<dbReference type="PANTHER" id="PTHR43330">
    <property type="entry name" value="METHIONINE AMINOPEPTIDASE"/>
    <property type="match status" value="1"/>
</dbReference>
<comment type="similarity">
    <text evidence="6">Belongs to the peptidase M24A family. Methionine aminopeptidase type 1 subfamily.</text>
</comment>
<keyword evidence="10" id="KW-1185">Reference proteome</keyword>
<dbReference type="Gene3D" id="3.90.230.10">
    <property type="entry name" value="Creatinase/methionine aminopeptidase superfamily"/>
    <property type="match status" value="1"/>
</dbReference>
<feature type="binding site" evidence="6">
    <location>
        <position position="105"/>
    </location>
    <ligand>
        <name>a divalent metal cation</name>
        <dbReference type="ChEBI" id="CHEBI:60240"/>
        <label>2</label>
        <note>catalytic</note>
    </ligand>
</feature>
<feature type="binding site" evidence="6">
    <location>
        <position position="105"/>
    </location>
    <ligand>
        <name>a divalent metal cation</name>
        <dbReference type="ChEBI" id="CHEBI:60240"/>
        <label>1</label>
    </ligand>
</feature>
<feature type="binding site" evidence="6">
    <location>
        <position position="168"/>
    </location>
    <ligand>
        <name>a divalent metal cation</name>
        <dbReference type="ChEBI" id="CHEBI:60240"/>
        <label>2</label>
        <note>catalytic</note>
    </ligand>
</feature>
<protein>
    <recommendedName>
        <fullName evidence="6 7">Methionine aminopeptidase</fullName>
        <shortName evidence="6">MAP</shortName>
        <shortName evidence="6">MetAP</shortName>
        <ecNumber evidence="6 7">3.4.11.18</ecNumber>
    </recommendedName>
    <alternativeName>
        <fullName evidence="6">Peptidase M</fullName>
    </alternativeName>
</protein>
<evidence type="ECO:0000256" key="5">
    <source>
        <dbReference type="ARBA" id="ARBA00022801"/>
    </source>
</evidence>
<dbReference type="GO" id="GO:0006508">
    <property type="term" value="P:proteolysis"/>
    <property type="evidence" value="ECO:0007669"/>
    <property type="project" value="UniProtKB-KW"/>
</dbReference>
<keyword evidence="2 6" id="KW-0031">Aminopeptidase</keyword>
<evidence type="ECO:0000256" key="7">
    <source>
        <dbReference type="RuleBase" id="RU003653"/>
    </source>
</evidence>
<dbReference type="PANTHER" id="PTHR43330:SF27">
    <property type="entry name" value="METHIONINE AMINOPEPTIDASE"/>
    <property type="match status" value="1"/>
</dbReference>
<comment type="cofactor">
    <cofactor evidence="6">
        <name>Co(2+)</name>
        <dbReference type="ChEBI" id="CHEBI:48828"/>
    </cofactor>
    <cofactor evidence="6">
        <name>Zn(2+)</name>
        <dbReference type="ChEBI" id="CHEBI:29105"/>
    </cofactor>
    <cofactor evidence="6">
        <name>Mn(2+)</name>
        <dbReference type="ChEBI" id="CHEBI:29035"/>
    </cofactor>
    <cofactor evidence="6">
        <name>Fe(2+)</name>
        <dbReference type="ChEBI" id="CHEBI:29033"/>
    </cofactor>
    <text evidence="6">Binds 2 divalent metal cations per subunit. Has a high-affinity and a low affinity metal-binding site. The true nature of the physiological cofactor is under debate. The enzyme is active with cobalt, zinc, manganese or divalent iron ions. Most likely, methionine aminopeptidases function as mononuclear Fe(2+)-metalloproteases under physiological conditions, and the catalytically relevant metal-binding site has been assigned to the histidine-containing high-affinity site.</text>
</comment>
<dbReference type="FunCoup" id="B2A4G3">
    <property type="interactions" value="338"/>
</dbReference>
<dbReference type="KEGG" id="nth:Nther_0216"/>
<comment type="function">
    <text evidence="1 6">Removes the N-terminal methionine from nascent proteins. The N-terminal methionine is often cleaved when the second residue in the primary sequence is small and uncharged (Met-Ala-, Cys, Gly, Pro, Ser, Thr, or Val). Requires deformylation of the N(alpha)-formylated initiator methionine before it can be hydrolyzed.</text>
</comment>
<dbReference type="eggNOG" id="COG0024">
    <property type="taxonomic scope" value="Bacteria"/>
</dbReference>
<sequence length="249" mass="27118">MIIKKSNQELELMRVAGRIVAETHQKVAEAITPGITTVELDKIAEDYIKRQNAHPSFKGYHGFPASICASINHEVVHGIPAIKKLQEGDIISIDIGANYKGYHGDAAKTYKVGAVDGQLEELIDVTEQSLFKGIEQAVPGNRLSDISHAVEKHVNNHNFYVVKKYVGHGIGSAMHEAPEIPNFGPPGKGPRLKAGMVFAIEPMVNIGTSEVKTLDDHWTVITADESASAHFEHTVAITDSEPEILTKLT</sequence>
<dbReference type="Proteomes" id="UP000001683">
    <property type="component" value="Chromosome"/>
</dbReference>
<feature type="binding site" evidence="6">
    <location>
        <position position="232"/>
    </location>
    <ligand>
        <name>a divalent metal cation</name>
        <dbReference type="ChEBI" id="CHEBI:60240"/>
        <label>2</label>
        <note>catalytic</note>
    </ligand>
</feature>
<name>B2A4G3_NATTJ</name>
<dbReference type="OrthoDB" id="9802055at2"/>
<reference evidence="9 10" key="1">
    <citation type="submission" date="2008-04" db="EMBL/GenBank/DDBJ databases">
        <title>Complete sequence of chromosome of Natranaerobius thermophilus JW/NM-WN-LF.</title>
        <authorList>
            <consortium name="US DOE Joint Genome Institute"/>
            <person name="Copeland A."/>
            <person name="Lucas S."/>
            <person name="Lapidus A."/>
            <person name="Glavina del Rio T."/>
            <person name="Dalin E."/>
            <person name="Tice H."/>
            <person name="Bruce D."/>
            <person name="Goodwin L."/>
            <person name="Pitluck S."/>
            <person name="Chertkov O."/>
            <person name="Brettin T."/>
            <person name="Detter J.C."/>
            <person name="Han C."/>
            <person name="Kuske C.R."/>
            <person name="Schmutz J."/>
            <person name="Larimer F."/>
            <person name="Land M."/>
            <person name="Hauser L."/>
            <person name="Kyrpides N."/>
            <person name="Lykidis A."/>
            <person name="Mesbah N.M."/>
            <person name="Wiegel J."/>
        </authorList>
    </citation>
    <scope>NUCLEOTIDE SEQUENCE [LARGE SCALE GENOMIC DNA]</scope>
    <source>
        <strain evidence="10">ATCC BAA-1301 / DSM 18059 / JW/NM-WN-LF</strain>
    </source>
</reference>
<comment type="subunit">
    <text evidence="6">Monomer.</text>
</comment>
<accession>B2A4G3</accession>
<keyword evidence="5 6" id="KW-0378">Hydrolase</keyword>
<organism evidence="9 10">
    <name type="scientific">Natranaerobius thermophilus (strain ATCC BAA-1301 / DSM 18059 / JW/NM-WN-LF)</name>
    <dbReference type="NCBI Taxonomy" id="457570"/>
    <lineage>
        <taxon>Bacteria</taxon>
        <taxon>Bacillati</taxon>
        <taxon>Bacillota</taxon>
        <taxon>Clostridia</taxon>
        <taxon>Natranaerobiales</taxon>
        <taxon>Natranaerobiaceae</taxon>
        <taxon>Natranaerobius</taxon>
    </lineage>
</organism>
<keyword evidence="4 6" id="KW-0479">Metal-binding</keyword>